<accession>A0A9N8EHE9</accession>
<sequence length="140" mass="16380">MLRVWYQRRAHMVVPTKVPCVHQMCRRMPTFASQVQLEAVQGEESLVLPGRLPSQMDAILLRQNLVSLLLSRTNYNIYSGDMSDLEQAKRQRPLVHIFHMSGGQLLEEIENHMQLELNHHHHSSRTTEEQDVKVEEKEEE</sequence>
<feature type="region of interest" description="Disordered" evidence="1">
    <location>
        <begin position="118"/>
        <end position="140"/>
    </location>
</feature>
<dbReference type="EMBL" id="CAICTM010001100">
    <property type="protein sequence ID" value="CAB9520440.1"/>
    <property type="molecule type" value="Genomic_DNA"/>
</dbReference>
<organism evidence="2 3">
    <name type="scientific">Seminavis robusta</name>
    <dbReference type="NCBI Taxonomy" id="568900"/>
    <lineage>
        <taxon>Eukaryota</taxon>
        <taxon>Sar</taxon>
        <taxon>Stramenopiles</taxon>
        <taxon>Ochrophyta</taxon>
        <taxon>Bacillariophyta</taxon>
        <taxon>Bacillariophyceae</taxon>
        <taxon>Bacillariophycidae</taxon>
        <taxon>Naviculales</taxon>
        <taxon>Naviculaceae</taxon>
        <taxon>Seminavis</taxon>
    </lineage>
</organism>
<name>A0A9N8EHE9_9STRA</name>
<reference evidence="2" key="1">
    <citation type="submission" date="2020-06" db="EMBL/GenBank/DDBJ databases">
        <authorList>
            <consortium name="Plant Systems Biology data submission"/>
        </authorList>
    </citation>
    <scope>NUCLEOTIDE SEQUENCE</scope>
    <source>
        <strain evidence="2">D6</strain>
    </source>
</reference>
<proteinExistence type="predicted"/>
<feature type="compositionally biased region" description="Basic and acidic residues" evidence="1">
    <location>
        <begin position="125"/>
        <end position="140"/>
    </location>
</feature>
<evidence type="ECO:0000256" key="1">
    <source>
        <dbReference type="SAM" id="MobiDB-lite"/>
    </source>
</evidence>
<protein>
    <submittedName>
        <fullName evidence="2">Uncharacterized protein</fullName>
    </submittedName>
</protein>
<evidence type="ECO:0000313" key="3">
    <source>
        <dbReference type="Proteomes" id="UP001153069"/>
    </source>
</evidence>
<dbReference type="Proteomes" id="UP001153069">
    <property type="component" value="Unassembled WGS sequence"/>
</dbReference>
<evidence type="ECO:0000313" key="2">
    <source>
        <dbReference type="EMBL" id="CAB9520440.1"/>
    </source>
</evidence>
<comment type="caution">
    <text evidence="2">The sequence shown here is derived from an EMBL/GenBank/DDBJ whole genome shotgun (WGS) entry which is preliminary data.</text>
</comment>
<gene>
    <name evidence="2" type="ORF">SEMRO_1102_G241570.1</name>
</gene>
<keyword evidence="3" id="KW-1185">Reference proteome</keyword>
<dbReference type="AlphaFoldDB" id="A0A9N8EHE9"/>